<dbReference type="SUPFAM" id="SSF51445">
    <property type="entry name" value="(Trans)glycosidases"/>
    <property type="match status" value="1"/>
</dbReference>
<dbReference type="GO" id="GO:0005975">
    <property type="term" value="P:carbohydrate metabolic process"/>
    <property type="evidence" value="ECO:0007669"/>
    <property type="project" value="InterPro"/>
</dbReference>
<dbReference type="PANTHER" id="PTHR22600">
    <property type="entry name" value="BETA-HEXOSAMINIDASE"/>
    <property type="match status" value="1"/>
</dbReference>
<dbReference type="Gene3D" id="3.20.20.80">
    <property type="entry name" value="Glycosidases"/>
    <property type="match status" value="1"/>
</dbReference>
<dbReference type="InterPro" id="IPR017853">
    <property type="entry name" value="GH"/>
</dbReference>
<dbReference type="PANTHER" id="PTHR22600:SF21">
    <property type="entry name" value="BETA-HEXOSAMINIDASE A"/>
    <property type="match status" value="1"/>
</dbReference>
<organism evidence="1">
    <name type="scientific">Medioppia subpectinata</name>
    <dbReference type="NCBI Taxonomy" id="1979941"/>
    <lineage>
        <taxon>Eukaryota</taxon>
        <taxon>Metazoa</taxon>
        <taxon>Ecdysozoa</taxon>
        <taxon>Arthropoda</taxon>
        <taxon>Chelicerata</taxon>
        <taxon>Arachnida</taxon>
        <taxon>Acari</taxon>
        <taxon>Acariformes</taxon>
        <taxon>Sarcoptiformes</taxon>
        <taxon>Oribatida</taxon>
        <taxon>Brachypylina</taxon>
        <taxon>Oppioidea</taxon>
        <taxon>Oppiidae</taxon>
        <taxon>Medioppia</taxon>
    </lineage>
</organism>
<dbReference type="EMBL" id="OC873838">
    <property type="protein sequence ID" value="CAD7637022.1"/>
    <property type="molecule type" value="Genomic_DNA"/>
</dbReference>
<dbReference type="GO" id="GO:0030203">
    <property type="term" value="P:glycosaminoglycan metabolic process"/>
    <property type="evidence" value="ECO:0007669"/>
    <property type="project" value="TreeGrafter"/>
</dbReference>
<evidence type="ECO:0000313" key="1">
    <source>
        <dbReference type="EMBL" id="CAD7637022.1"/>
    </source>
</evidence>
<dbReference type="Proteomes" id="UP000759131">
    <property type="component" value="Unassembled WGS sequence"/>
</dbReference>
<gene>
    <name evidence="1" type="ORF">OSB1V03_LOCUS16824</name>
</gene>
<evidence type="ECO:0008006" key="3">
    <source>
        <dbReference type="Google" id="ProtNLM"/>
    </source>
</evidence>
<reference evidence="1" key="1">
    <citation type="submission" date="2020-11" db="EMBL/GenBank/DDBJ databases">
        <authorList>
            <person name="Tran Van P."/>
        </authorList>
    </citation>
    <scope>NUCLEOTIDE SEQUENCE</scope>
</reference>
<name>A0A7R9LB31_9ACAR</name>
<dbReference type="GO" id="GO:0004563">
    <property type="term" value="F:beta-N-acetylhexosaminidase activity"/>
    <property type="evidence" value="ECO:0007669"/>
    <property type="project" value="InterPro"/>
</dbReference>
<protein>
    <recommendedName>
        <fullName evidence="3">Beta-N-acetylhexosaminidase</fullName>
    </recommendedName>
</protein>
<dbReference type="OrthoDB" id="428480at2759"/>
<keyword evidence="2" id="KW-1185">Reference proteome</keyword>
<dbReference type="GO" id="GO:0006689">
    <property type="term" value="P:ganglioside catabolic process"/>
    <property type="evidence" value="ECO:0007669"/>
    <property type="project" value="TreeGrafter"/>
</dbReference>
<sequence length="97" mass="11394">MNVNEELKLNIRIPMAFMPRASAVAEKLWSNSLDTSNTDNAQFRLDEHRCRLLRRGIPAQPILNGFCGDYEWNTYRSKTYDNYFTNTSSIEVMRRKT</sequence>
<accession>A0A7R9LB31</accession>
<dbReference type="GO" id="GO:0016020">
    <property type="term" value="C:membrane"/>
    <property type="evidence" value="ECO:0007669"/>
    <property type="project" value="TreeGrafter"/>
</dbReference>
<proteinExistence type="predicted"/>
<dbReference type="InterPro" id="IPR025705">
    <property type="entry name" value="Beta_hexosaminidase_sua/sub"/>
</dbReference>
<dbReference type="EMBL" id="CAJPIZ010019263">
    <property type="protein sequence ID" value="CAG2116869.1"/>
    <property type="molecule type" value="Genomic_DNA"/>
</dbReference>
<dbReference type="AlphaFoldDB" id="A0A7R9LB31"/>
<evidence type="ECO:0000313" key="2">
    <source>
        <dbReference type="Proteomes" id="UP000759131"/>
    </source>
</evidence>
<dbReference type="GO" id="GO:0005764">
    <property type="term" value="C:lysosome"/>
    <property type="evidence" value="ECO:0007669"/>
    <property type="project" value="TreeGrafter"/>
</dbReference>